<proteinExistence type="predicted"/>
<dbReference type="AlphaFoldDB" id="A0A7W6DMZ8"/>
<dbReference type="Proteomes" id="UP000541426">
    <property type="component" value="Unassembled WGS sequence"/>
</dbReference>
<organism evidence="1 2">
    <name type="scientific">Sagittula marina</name>
    <dbReference type="NCBI Taxonomy" id="943940"/>
    <lineage>
        <taxon>Bacteria</taxon>
        <taxon>Pseudomonadati</taxon>
        <taxon>Pseudomonadota</taxon>
        <taxon>Alphaproteobacteria</taxon>
        <taxon>Rhodobacterales</taxon>
        <taxon>Roseobacteraceae</taxon>
        <taxon>Sagittula</taxon>
    </lineage>
</organism>
<dbReference type="RefSeq" id="WP_183966186.1">
    <property type="nucleotide sequence ID" value="NZ_BAABBZ010000007.1"/>
</dbReference>
<protein>
    <submittedName>
        <fullName evidence="1">Uncharacterized protein</fullName>
    </submittedName>
</protein>
<reference evidence="1 2" key="1">
    <citation type="submission" date="2020-08" db="EMBL/GenBank/DDBJ databases">
        <title>Genomic Encyclopedia of Type Strains, Phase IV (KMG-IV): sequencing the most valuable type-strain genomes for metagenomic binning, comparative biology and taxonomic classification.</title>
        <authorList>
            <person name="Goeker M."/>
        </authorList>
    </citation>
    <scope>NUCLEOTIDE SEQUENCE [LARGE SCALE GENOMIC DNA]</scope>
    <source>
        <strain evidence="1 2">DSM 102235</strain>
    </source>
</reference>
<name>A0A7W6DMZ8_9RHOB</name>
<keyword evidence="2" id="KW-1185">Reference proteome</keyword>
<evidence type="ECO:0000313" key="2">
    <source>
        <dbReference type="Proteomes" id="UP000541426"/>
    </source>
</evidence>
<accession>A0A7W6DMZ8</accession>
<comment type="caution">
    <text evidence="1">The sequence shown here is derived from an EMBL/GenBank/DDBJ whole genome shotgun (WGS) entry which is preliminary data.</text>
</comment>
<sequence>MSIDDTTLQNVLTSGSDLSQASLATKILVSRLRVDVASQPADLATALSELKSFIAKYPFAQQDLRAL</sequence>
<gene>
    <name evidence="1" type="ORF">GGQ68_002418</name>
</gene>
<evidence type="ECO:0000313" key="1">
    <source>
        <dbReference type="EMBL" id="MBB3986080.1"/>
    </source>
</evidence>
<dbReference type="EMBL" id="JACIEJ010000005">
    <property type="protein sequence ID" value="MBB3986080.1"/>
    <property type="molecule type" value="Genomic_DNA"/>
</dbReference>